<accession>A0A6C0KBN5</accession>
<reference evidence="1" key="1">
    <citation type="journal article" date="2020" name="Nature">
        <title>Giant virus diversity and host interactions through global metagenomics.</title>
        <authorList>
            <person name="Schulz F."/>
            <person name="Roux S."/>
            <person name="Paez-Espino D."/>
            <person name="Jungbluth S."/>
            <person name="Walsh D.A."/>
            <person name="Denef V.J."/>
            <person name="McMahon K.D."/>
            <person name="Konstantinidis K.T."/>
            <person name="Eloe-Fadrosh E.A."/>
            <person name="Kyrpides N.C."/>
            <person name="Woyke T."/>
        </authorList>
    </citation>
    <scope>NUCLEOTIDE SEQUENCE</scope>
    <source>
        <strain evidence="1">GVMAG-S-1102244-55</strain>
    </source>
</reference>
<proteinExistence type="predicted"/>
<dbReference type="EMBL" id="MN740849">
    <property type="protein sequence ID" value="QHU15089.1"/>
    <property type="molecule type" value="Genomic_DNA"/>
</dbReference>
<dbReference type="AlphaFoldDB" id="A0A6C0KBN5"/>
<organism evidence="1">
    <name type="scientific">viral metagenome</name>
    <dbReference type="NCBI Taxonomy" id="1070528"/>
    <lineage>
        <taxon>unclassified sequences</taxon>
        <taxon>metagenomes</taxon>
        <taxon>organismal metagenomes</taxon>
    </lineage>
</organism>
<name>A0A6C0KBN5_9ZZZZ</name>
<sequence>MNMNFDLDTSNYSKEDYYEIFNLDKSLSITEKLINEKHKTLLNNIKNENMDKEQKEEISIFLTECKKNLIEIIKKDSSYKLIDSDFITDMNRSITFNNSHHVIKKDGSDEYHTNKINPLPKNTISTLLNINTKFRKNFYGTKATDFVLDLPEEFKNVVSITVVSVQVPNSNYTFCSSYGTNEFTVELFDLSANNTAPQPGALKETKVIKIKEGIYTGPILQDYLNTNVFSIGELKRIGCKYDGISRKFRFFRDFRPPSEGGMEDETKIKRHFNLDFRLNENKTRPIQLNMGWILGYRQQYYNLDEDYIDASGVNFKLDQGYNPEAVYDNLGSRYFILCIDDFNKNYSNTLSSPFTESVFNNETAIAKVPNNPNSINFDDIFYQSRRNYFGPVNIKKLKIQLLDELGRVVDLNRNDFSFSIQIEQLYDVHLNKMYN</sequence>
<protein>
    <submittedName>
        <fullName evidence="1">Uncharacterized protein</fullName>
    </submittedName>
</protein>
<evidence type="ECO:0000313" key="1">
    <source>
        <dbReference type="EMBL" id="QHU15089.1"/>
    </source>
</evidence>